<name>A0ACB9WYI8_CHAAC</name>
<keyword evidence="2" id="KW-1185">Reference proteome</keyword>
<gene>
    <name evidence="1" type="ORF">KUCAC02_004415</name>
</gene>
<comment type="caution">
    <text evidence="1">The sequence shown here is derived from an EMBL/GenBank/DDBJ whole genome shotgun (WGS) entry which is preliminary data.</text>
</comment>
<organism evidence="1 2">
    <name type="scientific">Chaenocephalus aceratus</name>
    <name type="common">Blackfin icefish</name>
    <name type="synonym">Chaenichthys aceratus</name>
    <dbReference type="NCBI Taxonomy" id="36190"/>
    <lineage>
        <taxon>Eukaryota</taxon>
        <taxon>Metazoa</taxon>
        <taxon>Chordata</taxon>
        <taxon>Craniata</taxon>
        <taxon>Vertebrata</taxon>
        <taxon>Euteleostomi</taxon>
        <taxon>Actinopterygii</taxon>
        <taxon>Neopterygii</taxon>
        <taxon>Teleostei</taxon>
        <taxon>Neoteleostei</taxon>
        <taxon>Acanthomorphata</taxon>
        <taxon>Eupercaria</taxon>
        <taxon>Perciformes</taxon>
        <taxon>Notothenioidei</taxon>
        <taxon>Channichthyidae</taxon>
        <taxon>Chaenocephalus</taxon>
    </lineage>
</organism>
<reference evidence="1" key="1">
    <citation type="submission" date="2022-05" db="EMBL/GenBank/DDBJ databases">
        <title>Chromosome-level genome of Chaenocephalus aceratus.</title>
        <authorList>
            <person name="Park H."/>
        </authorList>
    </citation>
    <scope>NUCLEOTIDE SEQUENCE</scope>
    <source>
        <strain evidence="1">KU_202001</strain>
    </source>
</reference>
<sequence length="161" mass="17767">MFDEAEETDNGERARLPVSPSPPLTVCLPGGSPSSPQPLELFSSACPLLGDTDPPYLATPECLHLSAEKLGHGDSPHYSPPKFCWRTGDTDSPFSSRQEVRIDDLYDRHDPLPKWRGRGAANAERLQHRGQRQHGAPELSDHGNHSTELIDTGFNSDTRQM</sequence>
<evidence type="ECO:0000313" key="1">
    <source>
        <dbReference type="EMBL" id="KAI4819138.1"/>
    </source>
</evidence>
<proteinExistence type="predicted"/>
<evidence type="ECO:0000313" key="2">
    <source>
        <dbReference type="Proteomes" id="UP001057452"/>
    </source>
</evidence>
<protein>
    <submittedName>
        <fullName evidence="1">Uncharacterized protein</fullName>
    </submittedName>
</protein>
<dbReference type="Proteomes" id="UP001057452">
    <property type="component" value="Chromosome 10"/>
</dbReference>
<dbReference type="EMBL" id="CM043794">
    <property type="protein sequence ID" value="KAI4819138.1"/>
    <property type="molecule type" value="Genomic_DNA"/>
</dbReference>
<accession>A0ACB9WYI8</accession>